<protein>
    <recommendedName>
        <fullName evidence="10">Indole-diterpene biosynthesis protein PaxU</fullName>
    </recommendedName>
</protein>
<proteinExistence type="predicted"/>
<dbReference type="EMBL" id="CP141882">
    <property type="protein sequence ID" value="WRT64968.1"/>
    <property type="molecule type" value="Genomic_DNA"/>
</dbReference>
<evidence type="ECO:0000256" key="3">
    <source>
        <dbReference type="ARBA" id="ARBA00022989"/>
    </source>
</evidence>
<dbReference type="RefSeq" id="XP_062789708.1">
    <property type="nucleotide sequence ID" value="XM_062933657.1"/>
</dbReference>
<accession>A0ABZ1CTF7</accession>
<evidence type="ECO:0000256" key="6">
    <source>
        <dbReference type="ARBA" id="ARBA00037847"/>
    </source>
</evidence>
<dbReference type="PANTHER" id="PTHR12265">
    <property type="entry name" value="TRANSMEMBRANE PROTEIN 53"/>
    <property type="match status" value="1"/>
</dbReference>
<evidence type="ECO:0008006" key="10">
    <source>
        <dbReference type="Google" id="ProtNLM"/>
    </source>
</evidence>
<keyword evidence="4 7" id="KW-0472">Membrane</keyword>
<keyword evidence="9" id="KW-1185">Reference proteome</keyword>
<evidence type="ECO:0000256" key="5">
    <source>
        <dbReference type="ARBA" id="ARBA00023242"/>
    </source>
</evidence>
<keyword evidence="3 7" id="KW-1133">Transmembrane helix</keyword>
<gene>
    <name evidence="8" type="ORF">IL334_001909</name>
</gene>
<evidence type="ECO:0000256" key="1">
    <source>
        <dbReference type="ARBA" id="ARBA00004126"/>
    </source>
</evidence>
<sequence>MADTSLQIAELSTLVSIHKPVVRTRNSDDDPSLIILCTWMDAPSRPVTKYVNRYSELFPSSTILSIKSTAIHLLFTSTSKYDSLLQPALEVILGLSEEEEDRDRICAAVYSNGGSQSITRLAQLYRQYTNKPINIKNLLVDSAPGSNDLSSGHRALYLSLPSSPFRKFPLSVLSSILLWISLIVYMTILNIANNVDPITKLRLPLNDPDIFELGGRRRYIYSKSDPMVSFQAVEESINEAEYKGWKTSFERFEKSGHVAHSVSDPDRYWNAVKEVLTI</sequence>
<name>A0ABZ1CTF7_9TREE</name>
<evidence type="ECO:0000313" key="8">
    <source>
        <dbReference type="EMBL" id="WRT64968.1"/>
    </source>
</evidence>
<evidence type="ECO:0000256" key="4">
    <source>
        <dbReference type="ARBA" id="ARBA00023136"/>
    </source>
</evidence>
<feature type="transmembrane region" description="Helical" evidence="7">
    <location>
        <begin position="168"/>
        <end position="192"/>
    </location>
</feature>
<organism evidence="8 9">
    <name type="scientific">Kwoniella shivajii</name>
    <dbReference type="NCBI Taxonomy" id="564305"/>
    <lineage>
        <taxon>Eukaryota</taxon>
        <taxon>Fungi</taxon>
        <taxon>Dikarya</taxon>
        <taxon>Basidiomycota</taxon>
        <taxon>Agaricomycotina</taxon>
        <taxon>Tremellomycetes</taxon>
        <taxon>Tremellales</taxon>
        <taxon>Cryptococcaceae</taxon>
        <taxon>Kwoniella</taxon>
    </lineage>
</organism>
<dbReference type="GeneID" id="87954040"/>
<dbReference type="Proteomes" id="UP001329825">
    <property type="component" value="Chromosome 2"/>
</dbReference>
<reference evidence="8 9" key="1">
    <citation type="submission" date="2024-01" db="EMBL/GenBank/DDBJ databases">
        <title>Comparative genomics of Cryptococcus and Kwoniella reveals pathogenesis evolution and contrasting modes of karyotype evolution via chromosome fusion or intercentromeric recombination.</title>
        <authorList>
            <person name="Coelho M.A."/>
            <person name="David-Palma M."/>
            <person name="Shea T."/>
            <person name="Bowers K."/>
            <person name="McGinley-Smith S."/>
            <person name="Mohammad A.W."/>
            <person name="Gnirke A."/>
            <person name="Yurkov A.M."/>
            <person name="Nowrousian M."/>
            <person name="Sun S."/>
            <person name="Cuomo C.A."/>
            <person name="Heitman J."/>
        </authorList>
    </citation>
    <scope>NUCLEOTIDE SEQUENCE [LARGE SCALE GENOMIC DNA]</scope>
    <source>
        <strain evidence="8">CBS 11374</strain>
    </source>
</reference>
<evidence type="ECO:0000313" key="9">
    <source>
        <dbReference type="Proteomes" id="UP001329825"/>
    </source>
</evidence>
<dbReference type="Pfam" id="PF05705">
    <property type="entry name" value="DUF829"/>
    <property type="match status" value="1"/>
</dbReference>
<evidence type="ECO:0000256" key="7">
    <source>
        <dbReference type="SAM" id="Phobius"/>
    </source>
</evidence>
<comment type="subcellular location">
    <subcellularLocation>
        <location evidence="6">Endomembrane system</location>
        <topology evidence="6">Single-pass membrane protein</topology>
    </subcellularLocation>
    <subcellularLocation>
        <location evidence="1">Nucleus membrane</location>
    </subcellularLocation>
</comment>
<dbReference type="PANTHER" id="PTHR12265:SF30">
    <property type="entry name" value="TRANSMEMBRANE PROTEIN 53"/>
    <property type="match status" value="1"/>
</dbReference>
<keyword evidence="5" id="KW-0539">Nucleus</keyword>
<keyword evidence="2 7" id="KW-0812">Transmembrane</keyword>
<evidence type="ECO:0000256" key="2">
    <source>
        <dbReference type="ARBA" id="ARBA00022692"/>
    </source>
</evidence>
<dbReference type="InterPro" id="IPR008547">
    <property type="entry name" value="DUF829_TMEM53"/>
</dbReference>